<accession>A0A0B4I2N1</accession>
<reference evidence="1 2" key="1">
    <citation type="journal article" date="2014" name="Proc. Natl. Acad. Sci. U.S.A.">
        <title>Trajectory and genomic determinants of fungal-pathogen speciation and host adaptation.</title>
        <authorList>
            <person name="Hu X."/>
            <person name="Xiao G."/>
            <person name="Zheng P."/>
            <person name="Shang Y."/>
            <person name="Su Y."/>
            <person name="Zhang X."/>
            <person name="Liu X."/>
            <person name="Zhan S."/>
            <person name="St Leger R.J."/>
            <person name="Wang C."/>
        </authorList>
    </citation>
    <scope>NUCLEOTIDE SEQUENCE [LARGE SCALE GENOMIC DNA]</scope>
    <source>
        <strain evidence="1 2">ARSEF 977</strain>
    </source>
</reference>
<sequence>MVAQSQVKKIIKVTVIDYGGQCHSDPAIEEALRGFDVEVWDWKKVDLCSDVIFDCVGSVREISLYSSGNGAAVMGWSDPQVFRNSKFPNVWPGPKALEEYVLAFIDGLQSEHQTFFRAKDAGQQASEGQSLIQHPKTTSLYQRSITKKE</sequence>
<evidence type="ECO:0000313" key="1">
    <source>
        <dbReference type="EMBL" id="KID86774.1"/>
    </source>
</evidence>
<keyword evidence="2" id="KW-1185">Reference proteome</keyword>
<gene>
    <name evidence="1" type="ORF">MGU_06246</name>
</gene>
<proteinExistence type="predicted"/>
<organism evidence="1 2">
    <name type="scientific">Metarhizium guizhouense (strain ARSEF 977)</name>
    <dbReference type="NCBI Taxonomy" id="1276136"/>
    <lineage>
        <taxon>Eukaryota</taxon>
        <taxon>Fungi</taxon>
        <taxon>Dikarya</taxon>
        <taxon>Ascomycota</taxon>
        <taxon>Pezizomycotina</taxon>
        <taxon>Sordariomycetes</taxon>
        <taxon>Hypocreomycetidae</taxon>
        <taxon>Hypocreales</taxon>
        <taxon>Clavicipitaceae</taxon>
        <taxon>Metarhizium</taxon>
    </lineage>
</organism>
<dbReference type="EMBL" id="AZNH01000020">
    <property type="protein sequence ID" value="KID86774.1"/>
    <property type="molecule type" value="Genomic_DNA"/>
</dbReference>
<name>A0A0B4I2N1_METGA</name>
<dbReference type="AlphaFoldDB" id="A0A0B4I2N1"/>
<dbReference type="Proteomes" id="UP000031192">
    <property type="component" value="Unassembled WGS sequence"/>
</dbReference>
<protein>
    <submittedName>
        <fullName evidence="1">Uncharacterized protein</fullName>
    </submittedName>
</protein>
<comment type="caution">
    <text evidence="1">The sequence shown here is derived from an EMBL/GenBank/DDBJ whole genome shotgun (WGS) entry which is preliminary data.</text>
</comment>
<evidence type="ECO:0000313" key="2">
    <source>
        <dbReference type="Proteomes" id="UP000031192"/>
    </source>
</evidence>
<dbReference type="HOGENOM" id="CLU_094295_0_0_1"/>